<keyword evidence="8 14" id="KW-0346">Stress response</keyword>
<dbReference type="PROSITE" id="PS51786">
    <property type="entry name" value="LON_PROTEOLYTIC"/>
    <property type="match status" value="1"/>
</dbReference>
<evidence type="ECO:0000313" key="23">
    <source>
        <dbReference type="EMBL" id="EEX69558.1"/>
    </source>
</evidence>
<dbReference type="Pfam" id="PF02190">
    <property type="entry name" value="LON_substr_bdg"/>
    <property type="match status" value="1"/>
</dbReference>
<dbReference type="PRINTS" id="PR00830">
    <property type="entry name" value="ENDOLAPTASE"/>
</dbReference>
<dbReference type="Gene3D" id="3.40.50.300">
    <property type="entry name" value="P-loop containing nucleotide triphosphate hydrolases"/>
    <property type="match status" value="1"/>
</dbReference>
<comment type="similarity">
    <text evidence="14 15 18 19">Belongs to the peptidase S16 family.</text>
</comment>
<feature type="region of interest" description="Disordered" evidence="20">
    <location>
        <begin position="794"/>
        <end position="841"/>
    </location>
</feature>
<dbReference type="FunFam" id="3.30.230.10:FF:000010">
    <property type="entry name" value="Lon protease"/>
    <property type="match status" value="1"/>
</dbReference>
<dbReference type="Gene3D" id="1.20.5.5270">
    <property type="match status" value="1"/>
</dbReference>
<dbReference type="STRING" id="500635.MITSMUL_03607"/>
<dbReference type="NCBIfam" id="TIGR00763">
    <property type="entry name" value="lon"/>
    <property type="match status" value="1"/>
</dbReference>
<dbReference type="MEROPS" id="S16.001"/>
<evidence type="ECO:0000256" key="16">
    <source>
        <dbReference type="PIRSR" id="PIRSR001174-1"/>
    </source>
</evidence>
<proteinExistence type="evidence at transcript level"/>
<evidence type="ECO:0000259" key="22">
    <source>
        <dbReference type="PROSITE" id="PS51787"/>
    </source>
</evidence>
<dbReference type="Gene3D" id="2.30.130.40">
    <property type="entry name" value="LON domain-like"/>
    <property type="match status" value="1"/>
</dbReference>
<dbReference type="SMART" id="SM00464">
    <property type="entry name" value="LON"/>
    <property type="match status" value="1"/>
</dbReference>
<evidence type="ECO:0000259" key="21">
    <source>
        <dbReference type="PROSITE" id="PS51786"/>
    </source>
</evidence>
<evidence type="ECO:0000256" key="14">
    <source>
        <dbReference type="HAMAP-Rule" id="MF_01973"/>
    </source>
</evidence>
<keyword evidence="2 14" id="KW-0963">Cytoplasm</keyword>
<dbReference type="InterPro" id="IPR003111">
    <property type="entry name" value="Lon_prtase_N"/>
</dbReference>
<accession>C9KKA8</accession>
<feature type="binding site" evidence="14 17">
    <location>
        <begin position="373"/>
        <end position="380"/>
    </location>
    <ligand>
        <name>ATP</name>
        <dbReference type="ChEBI" id="CHEBI:30616"/>
    </ligand>
</feature>
<dbReference type="InterPro" id="IPR008269">
    <property type="entry name" value="Lon_proteolytic"/>
</dbReference>
<feature type="region of interest" description="Disordered" evidence="20">
    <location>
        <begin position="1"/>
        <end position="22"/>
    </location>
</feature>
<dbReference type="Gene3D" id="1.10.8.60">
    <property type="match status" value="1"/>
</dbReference>
<evidence type="ECO:0000256" key="15">
    <source>
        <dbReference type="PIRNR" id="PIRNR001174"/>
    </source>
</evidence>
<dbReference type="PANTHER" id="PTHR10046">
    <property type="entry name" value="ATP DEPENDENT LON PROTEASE FAMILY MEMBER"/>
    <property type="match status" value="1"/>
</dbReference>
<dbReference type="SUPFAM" id="SSF52540">
    <property type="entry name" value="P-loop containing nucleoside triphosphate hydrolases"/>
    <property type="match status" value="1"/>
</dbReference>
<dbReference type="InterPro" id="IPR003959">
    <property type="entry name" value="ATPase_AAA_core"/>
</dbReference>
<organism evidence="23 24">
    <name type="scientific">Mitsuokella multacida DSM 20544</name>
    <dbReference type="NCBI Taxonomy" id="500635"/>
    <lineage>
        <taxon>Bacteria</taxon>
        <taxon>Bacillati</taxon>
        <taxon>Bacillota</taxon>
        <taxon>Negativicutes</taxon>
        <taxon>Selenomonadales</taxon>
        <taxon>Selenomonadaceae</taxon>
        <taxon>Mitsuokella</taxon>
    </lineage>
</organism>
<evidence type="ECO:0000256" key="19">
    <source>
        <dbReference type="RuleBase" id="RU000591"/>
    </source>
</evidence>
<keyword evidence="6 14" id="KW-0720">Serine protease</keyword>
<dbReference type="PIRSF" id="PIRSF001174">
    <property type="entry name" value="Lon_proteas"/>
    <property type="match status" value="1"/>
</dbReference>
<dbReference type="Gene3D" id="1.20.58.1480">
    <property type="match status" value="1"/>
</dbReference>
<dbReference type="Pfam" id="PF00004">
    <property type="entry name" value="AAA"/>
    <property type="match status" value="1"/>
</dbReference>
<evidence type="ECO:0000256" key="11">
    <source>
        <dbReference type="ARBA" id="ARBA00066743"/>
    </source>
</evidence>
<evidence type="ECO:0000256" key="2">
    <source>
        <dbReference type="ARBA" id="ARBA00022490"/>
    </source>
</evidence>
<dbReference type="InterPro" id="IPR008268">
    <property type="entry name" value="Peptidase_S16_AS"/>
</dbReference>
<evidence type="ECO:0000256" key="20">
    <source>
        <dbReference type="SAM" id="MobiDB-lite"/>
    </source>
</evidence>
<dbReference type="HAMAP" id="MF_01973">
    <property type="entry name" value="lon_bact"/>
    <property type="match status" value="1"/>
</dbReference>
<evidence type="ECO:0000256" key="13">
    <source>
        <dbReference type="ARBA" id="ARBA00082722"/>
    </source>
</evidence>
<evidence type="ECO:0000256" key="1">
    <source>
        <dbReference type="ARBA" id="ARBA00004496"/>
    </source>
</evidence>
<dbReference type="FunFam" id="3.40.50.300:FF:000021">
    <property type="entry name" value="Lon protease homolog"/>
    <property type="match status" value="1"/>
</dbReference>
<evidence type="ECO:0000256" key="4">
    <source>
        <dbReference type="ARBA" id="ARBA00022741"/>
    </source>
</evidence>
<dbReference type="AlphaFoldDB" id="C9KKA8"/>
<evidence type="ECO:0000256" key="18">
    <source>
        <dbReference type="PROSITE-ProRule" id="PRU01122"/>
    </source>
</evidence>
<feature type="active site" evidence="14 16">
    <location>
        <position position="739"/>
    </location>
</feature>
<dbReference type="GO" id="GO:0043565">
    <property type="term" value="F:sequence-specific DNA binding"/>
    <property type="evidence" value="ECO:0007669"/>
    <property type="project" value="UniProtKB-UniRule"/>
</dbReference>
<evidence type="ECO:0000256" key="10">
    <source>
        <dbReference type="ARBA" id="ARBA00053875"/>
    </source>
</evidence>
<feature type="compositionally biased region" description="Basic and acidic residues" evidence="20">
    <location>
        <begin position="1"/>
        <end position="12"/>
    </location>
</feature>
<evidence type="ECO:0000256" key="12">
    <source>
        <dbReference type="ARBA" id="ARBA00071934"/>
    </source>
</evidence>
<dbReference type="InterPro" id="IPR046336">
    <property type="entry name" value="Lon_prtase_N_sf"/>
</dbReference>
<dbReference type="InterPro" id="IPR027065">
    <property type="entry name" value="Lon_Prtase"/>
</dbReference>
<feature type="domain" description="Lon N-terminal" evidence="22">
    <location>
        <begin position="28"/>
        <end position="221"/>
    </location>
</feature>
<dbReference type="InterPro" id="IPR004815">
    <property type="entry name" value="Lon_bac/euk-typ"/>
</dbReference>
<dbReference type="SUPFAM" id="SSF54211">
    <property type="entry name" value="Ribosomal protein S5 domain 2-like"/>
    <property type="match status" value="1"/>
</dbReference>
<evidence type="ECO:0000313" key="24">
    <source>
        <dbReference type="Proteomes" id="UP000003671"/>
    </source>
</evidence>
<gene>
    <name evidence="14 23" type="primary">lon</name>
    <name evidence="23" type="ORF">MITSMUL_03607</name>
</gene>
<name>C9KKA8_9FIRM</name>
<dbReference type="InterPro" id="IPR027417">
    <property type="entry name" value="P-loop_NTPase"/>
</dbReference>
<dbReference type="GO" id="GO:0004252">
    <property type="term" value="F:serine-type endopeptidase activity"/>
    <property type="evidence" value="ECO:0007669"/>
    <property type="project" value="UniProtKB-UniRule"/>
</dbReference>
<dbReference type="PATRIC" id="fig|500635.8.peg.999"/>
<dbReference type="eggNOG" id="COG0466">
    <property type="taxonomic scope" value="Bacteria"/>
</dbReference>
<dbReference type="InterPro" id="IPR003593">
    <property type="entry name" value="AAA+_ATPase"/>
</dbReference>
<comment type="function">
    <text evidence="10 14">ATP-dependent serine protease that mediates the selective degradation of mutant and abnormal proteins as well as certain short-lived regulatory proteins. Required for cellular homeostasis and for survival from DNA damage and developmental changes induced by stress. Degrades polypeptides processively to yield small peptide fragments that are 5 to 10 amino acids long. Binds to DNA in a double-stranded, site-specific manner.</text>
</comment>
<feature type="domain" description="Lon proteolytic" evidence="21">
    <location>
        <begin position="609"/>
        <end position="790"/>
    </location>
</feature>
<dbReference type="GO" id="GO:0034605">
    <property type="term" value="P:cellular response to heat"/>
    <property type="evidence" value="ECO:0007669"/>
    <property type="project" value="UniProtKB-UniRule"/>
</dbReference>
<evidence type="ECO:0000256" key="5">
    <source>
        <dbReference type="ARBA" id="ARBA00022801"/>
    </source>
</evidence>
<dbReference type="NCBIfam" id="NF008053">
    <property type="entry name" value="PRK10787.1"/>
    <property type="match status" value="1"/>
</dbReference>
<evidence type="ECO:0000256" key="3">
    <source>
        <dbReference type="ARBA" id="ARBA00022670"/>
    </source>
</evidence>
<dbReference type="InterPro" id="IPR014721">
    <property type="entry name" value="Ribsml_uS5_D2-typ_fold_subgr"/>
</dbReference>
<dbReference type="InterPro" id="IPR020568">
    <property type="entry name" value="Ribosomal_Su5_D2-typ_SF"/>
</dbReference>
<dbReference type="PROSITE" id="PS51787">
    <property type="entry name" value="LON_N"/>
    <property type="match status" value="1"/>
</dbReference>
<dbReference type="Pfam" id="PF22667">
    <property type="entry name" value="Lon_lid"/>
    <property type="match status" value="1"/>
</dbReference>
<keyword evidence="3 14" id="KW-0645">Protease</keyword>
<keyword evidence="24" id="KW-1185">Reference proteome</keyword>
<dbReference type="CDD" id="cd19500">
    <property type="entry name" value="RecA-like_Lon"/>
    <property type="match status" value="1"/>
</dbReference>
<comment type="subcellular location">
    <subcellularLocation>
        <location evidence="1 14 15">Cytoplasm</location>
    </subcellularLocation>
</comment>
<reference evidence="23" key="1">
    <citation type="submission" date="2009-09" db="EMBL/GenBank/DDBJ databases">
        <authorList>
            <person name="Weinstock G."/>
            <person name="Sodergren E."/>
            <person name="Clifton S."/>
            <person name="Fulton L."/>
            <person name="Fulton B."/>
            <person name="Courtney L."/>
            <person name="Fronick C."/>
            <person name="Harrison M."/>
            <person name="Strong C."/>
            <person name="Farmer C."/>
            <person name="Delahaunty K."/>
            <person name="Markovic C."/>
            <person name="Hall O."/>
            <person name="Minx P."/>
            <person name="Tomlinson C."/>
            <person name="Mitreva M."/>
            <person name="Nelson J."/>
            <person name="Hou S."/>
            <person name="Wollam A."/>
            <person name="Pepin K.H."/>
            <person name="Johnson M."/>
            <person name="Bhonagiri V."/>
            <person name="Nash W.E."/>
            <person name="Warren W."/>
            <person name="Chinwalla A."/>
            <person name="Mardis E.R."/>
            <person name="Wilson R.K."/>
        </authorList>
    </citation>
    <scope>NUCLEOTIDE SEQUENCE [LARGE SCALE GENOMIC DNA]</scope>
    <source>
        <strain evidence="23">DSM 20544</strain>
    </source>
</reference>
<dbReference type="GO" id="GO:0016887">
    <property type="term" value="F:ATP hydrolysis activity"/>
    <property type="evidence" value="ECO:0007669"/>
    <property type="project" value="UniProtKB-UniRule"/>
</dbReference>
<keyword evidence="5 14" id="KW-0378">Hydrolase</keyword>
<feature type="active site" evidence="14 16">
    <location>
        <position position="696"/>
    </location>
</feature>
<dbReference type="InterPro" id="IPR015947">
    <property type="entry name" value="PUA-like_sf"/>
</dbReference>
<evidence type="ECO:0000256" key="6">
    <source>
        <dbReference type="ARBA" id="ARBA00022825"/>
    </source>
</evidence>
<dbReference type="SMART" id="SM00382">
    <property type="entry name" value="AAA"/>
    <property type="match status" value="1"/>
</dbReference>
<comment type="subunit">
    <text evidence="14 15">Homohexamer. Organized in a ring with a central cavity.</text>
</comment>
<dbReference type="GO" id="GO:0006515">
    <property type="term" value="P:protein quality control for misfolded or incompletely synthesized proteins"/>
    <property type="evidence" value="ECO:0007669"/>
    <property type="project" value="UniProtKB-UniRule"/>
</dbReference>
<keyword evidence="7 14" id="KW-0067">ATP-binding</keyword>
<dbReference type="GO" id="GO:0005524">
    <property type="term" value="F:ATP binding"/>
    <property type="evidence" value="ECO:0007669"/>
    <property type="project" value="UniProtKB-UniRule"/>
</dbReference>
<dbReference type="InterPro" id="IPR027543">
    <property type="entry name" value="Lon_bac"/>
</dbReference>
<dbReference type="SUPFAM" id="SSF88697">
    <property type="entry name" value="PUA domain-like"/>
    <property type="match status" value="1"/>
</dbReference>
<dbReference type="InterPro" id="IPR054594">
    <property type="entry name" value="Lon_lid"/>
</dbReference>
<dbReference type="HOGENOM" id="CLU_004109_4_3_9"/>
<evidence type="ECO:0000256" key="7">
    <source>
        <dbReference type="ARBA" id="ARBA00022840"/>
    </source>
</evidence>
<comment type="caution">
    <text evidence="23">The sequence shown here is derived from an EMBL/GenBank/DDBJ whole genome shotgun (WGS) entry which is preliminary data.</text>
</comment>
<dbReference type="GO" id="GO:0004176">
    <property type="term" value="F:ATP-dependent peptidase activity"/>
    <property type="evidence" value="ECO:0007669"/>
    <property type="project" value="UniProtKB-UniRule"/>
</dbReference>
<feature type="compositionally biased region" description="Basic and acidic residues" evidence="20">
    <location>
        <begin position="829"/>
        <end position="841"/>
    </location>
</feature>
<dbReference type="EMBL" id="ABWK02000009">
    <property type="protein sequence ID" value="EEX69558.1"/>
    <property type="molecule type" value="Genomic_DNA"/>
</dbReference>
<dbReference type="Gene3D" id="3.30.230.10">
    <property type="match status" value="1"/>
</dbReference>
<sequence>MSEAPEKNEKQKAPVAPTKRMPPEMKTLPLLPLRGMVVFPYMIIHLDVGRERSLAALERAMVEDRRILLVAQLDADKDDPGREDLYNYGTVAVINQLIKLPGGTVRVLVEGEKRARIDDYHRLENYDEVEAKVYTDPIYTSMDIEVATRSVVHLFEEWVKLSKRIPPDTLVSVAIIDDAGRLADLIASHLNLKIDSRQDLLESINIRDRLKLLSYDLSHEIELLRMEQNIDVKVRKQMDKAQRDYYLREQLKVIRKELGDKDDVMSDIIEYQGTLLNGKYPESVHQAVNRELHRLENMSNTNAEASVIRNYIEWLLSLPWSQESKDTVNIKRAAKILDHDHYGLQKVKERILDFLAVHKLVPDKNAPILCLVGPPGVGKTSLAASIARATGRKFIRAALGGVRDEAEIRGHRRTYLGAMPGRIIEGIRNVGTRNPVFLLDEVDKLVTDYRGDPSAALLEVLDPAQNKTFSDNYIDIPFDLSKVFWIVTANSLGPIPRPLRDRMEIIELSSYTEYEKLEIAKRYLVARQRGQNGLAGKDIRLGAGVLQDIIEYYTRESGVRELERLIGQVCRKAARKIVEGEEPPIRVTRHNLTDFLGRKKFLETKAEKKPQVGVVTGMAWTEIGGDILPTEVTVLKGKGKLILTGQLGDVMQESAQAALSYIRSRAEALGLPEDFYEKDDIHIHLPEGAVPKDGPSAGITMATAMISALTGRKVRSDVAMTGEITLRGNVLPIGGLKEKVIAAYREGMKTIILPKENERDIEEIPENVREKLTFVPVSHMDEVLKTALLPKETAKAAPAAKGPQGVQTAQDTKTVSSVESTQSINEEGGQSHDGAEDRPTA</sequence>
<protein>
    <recommendedName>
        <fullName evidence="12 14">Lon protease</fullName>
        <ecNumber evidence="11 14">3.4.21.53</ecNumber>
    </recommendedName>
    <alternativeName>
        <fullName evidence="13 14">ATP-dependent protease La</fullName>
    </alternativeName>
</protein>
<dbReference type="Pfam" id="PF05362">
    <property type="entry name" value="Lon_C"/>
    <property type="match status" value="1"/>
</dbReference>
<dbReference type="EC" id="3.4.21.53" evidence="11 14"/>
<dbReference type="GO" id="GO:0005737">
    <property type="term" value="C:cytoplasm"/>
    <property type="evidence" value="ECO:0007669"/>
    <property type="project" value="UniProtKB-SubCell"/>
</dbReference>
<feature type="compositionally biased region" description="Polar residues" evidence="20">
    <location>
        <begin position="805"/>
        <end position="825"/>
    </location>
</feature>
<dbReference type="Proteomes" id="UP000003671">
    <property type="component" value="Unassembled WGS sequence"/>
</dbReference>
<evidence type="ECO:0000256" key="9">
    <source>
        <dbReference type="ARBA" id="ARBA00050665"/>
    </source>
</evidence>
<evidence type="ECO:0000256" key="8">
    <source>
        <dbReference type="ARBA" id="ARBA00023016"/>
    </source>
</evidence>
<evidence type="ECO:0000256" key="17">
    <source>
        <dbReference type="PIRSR" id="PIRSR001174-2"/>
    </source>
</evidence>
<comment type="catalytic activity">
    <reaction evidence="9 14 15 18">
        <text>Hydrolysis of proteins in presence of ATP.</text>
        <dbReference type="EC" id="3.4.21.53"/>
    </reaction>
</comment>
<dbReference type="PROSITE" id="PS01046">
    <property type="entry name" value="LON_SER"/>
    <property type="match status" value="1"/>
</dbReference>
<comment type="induction">
    <text evidence="14">By heat shock.</text>
</comment>
<keyword evidence="4 14" id="KW-0547">Nucleotide-binding</keyword>